<dbReference type="GO" id="GO:0008716">
    <property type="term" value="F:D-alanine-D-alanine ligase activity"/>
    <property type="evidence" value="ECO:0007669"/>
    <property type="project" value="InterPro"/>
</dbReference>
<dbReference type="AlphaFoldDB" id="A0A1F6CRH2"/>
<dbReference type="InterPro" id="IPR013815">
    <property type="entry name" value="ATP_grasp_subdomain_1"/>
</dbReference>
<comment type="caution">
    <text evidence="12">The sequence shown here is derived from an EMBL/GenBank/DDBJ whole genome shotgun (WGS) entry which is preliminary data.</text>
</comment>
<dbReference type="Gene3D" id="3.40.50.20">
    <property type="match status" value="1"/>
</dbReference>
<keyword evidence="8" id="KW-0573">Peptidoglycan synthesis</keyword>
<evidence type="ECO:0000313" key="13">
    <source>
        <dbReference type="Proteomes" id="UP000178606"/>
    </source>
</evidence>
<dbReference type="Gene3D" id="3.30.1490.20">
    <property type="entry name" value="ATP-grasp fold, A domain"/>
    <property type="match status" value="1"/>
</dbReference>
<evidence type="ECO:0000256" key="5">
    <source>
        <dbReference type="ARBA" id="ARBA00022741"/>
    </source>
</evidence>
<dbReference type="GO" id="GO:0005737">
    <property type="term" value="C:cytoplasm"/>
    <property type="evidence" value="ECO:0007669"/>
    <property type="project" value="UniProtKB-SubCell"/>
</dbReference>
<evidence type="ECO:0000256" key="9">
    <source>
        <dbReference type="ARBA" id="ARBA00023316"/>
    </source>
</evidence>
<dbReference type="GO" id="GO:0005524">
    <property type="term" value="F:ATP binding"/>
    <property type="evidence" value="ECO:0007669"/>
    <property type="project" value="UniProtKB-UniRule"/>
</dbReference>
<protein>
    <recommendedName>
        <fullName evidence="11">ATP-grasp domain-containing protein</fullName>
    </recommendedName>
</protein>
<evidence type="ECO:0000256" key="10">
    <source>
        <dbReference type="PROSITE-ProRule" id="PRU00409"/>
    </source>
</evidence>
<evidence type="ECO:0000256" key="1">
    <source>
        <dbReference type="ARBA" id="ARBA00004496"/>
    </source>
</evidence>
<dbReference type="SUPFAM" id="SSF56059">
    <property type="entry name" value="Glutathione synthetase ATP-binding domain-like"/>
    <property type="match status" value="1"/>
</dbReference>
<dbReference type="GO" id="GO:0071555">
    <property type="term" value="P:cell wall organization"/>
    <property type="evidence" value="ECO:0007669"/>
    <property type="project" value="UniProtKB-KW"/>
</dbReference>
<keyword evidence="6 10" id="KW-0067">ATP-binding</keyword>
<keyword evidence="7" id="KW-0133">Cell shape</keyword>
<reference evidence="12 13" key="1">
    <citation type="journal article" date="2016" name="Nat. Commun.">
        <title>Thousands of microbial genomes shed light on interconnected biogeochemical processes in an aquifer system.</title>
        <authorList>
            <person name="Anantharaman K."/>
            <person name="Brown C.T."/>
            <person name="Hug L.A."/>
            <person name="Sharon I."/>
            <person name="Castelle C.J."/>
            <person name="Probst A.J."/>
            <person name="Thomas B.C."/>
            <person name="Singh A."/>
            <person name="Wilkins M.J."/>
            <person name="Karaoz U."/>
            <person name="Brodie E.L."/>
            <person name="Williams K.H."/>
            <person name="Hubbard S.S."/>
            <person name="Banfield J.F."/>
        </authorList>
    </citation>
    <scope>NUCLEOTIDE SEQUENCE [LARGE SCALE GENOMIC DNA]</scope>
    <source>
        <strain evidence="13">RIFCSPLOWO2_12_FULL_64_10</strain>
    </source>
</reference>
<proteinExistence type="inferred from homology"/>
<dbReference type="InterPro" id="IPR000291">
    <property type="entry name" value="D-Ala_lig_Van_CS"/>
</dbReference>
<gene>
    <name evidence="12" type="ORF">A3F84_07570</name>
</gene>
<evidence type="ECO:0000256" key="4">
    <source>
        <dbReference type="ARBA" id="ARBA00022598"/>
    </source>
</evidence>
<dbReference type="Gene3D" id="3.30.470.20">
    <property type="entry name" value="ATP-grasp fold, B domain"/>
    <property type="match status" value="1"/>
</dbReference>
<evidence type="ECO:0000259" key="11">
    <source>
        <dbReference type="PROSITE" id="PS50975"/>
    </source>
</evidence>
<dbReference type="PANTHER" id="PTHR23132">
    <property type="entry name" value="D-ALANINE--D-ALANINE LIGASE"/>
    <property type="match status" value="1"/>
</dbReference>
<dbReference type="InterPro" id="IPR011761">
    <property type="entry name" value="ATP-grasp"/>
</dbReference>
<name>A0A1F6CRH2_HANXR</name>
<dbReference type="PANTHER" id="PTHR23132:SF23">
    <property type="entry name" value="D-ALANINE--D-ALANINE LIGASE B"/>
    <property type="match status" value="1"/>
</dbReference>
<keyword evidence="9" id="KW-0961">Cell wall biogenesis/degradation</keyword>
<feature type="domain" description="ATP-grasp" evidence="11">
    <location>
        <begin position="99"/>
        <end position="314"/>
    </location>
</feature>
<evidence type="ECO:0000313" key="12">
    <source>
        <dbReference type="EMBL" id="OGG51744.1"/>
    </source>
</evidence>
<dbReference type="PROSITE" id="PS00844">
    <property type="entry name" value="DALA_DALA_LIGASE_2"/>
    <property type="match status" value="1"/>
</dbReference>
<dbReference type="InterPro" id="IPR016185">
    <property type="entry name" value="PreATP-grasp_dom_sf"/>
</dbReference>
<keyword evidence="3" id="KW-0963">Cytoplasm</keyword>
<sequence length="333" mass="36534">MRRGTAAGDEDAEWDSPETIAEIRRILAARHEVIAIEADDGAYENLRAARPDFVFNMAEGAGGAGRESFIPTLLERFGIPYLGADPTALGVCLHKAHCKEVLLAHALPTAPFVVWDSPGRRLPPFGLPAVVKPLHEGSSKGITDRCLVRTAADLMREVERIVGVYRQPAIVEKFLPGREFTAAMLGNGASLEILPLVEVDFSALPDGSNPIYSYEAKWIWDVPSRPLNVFHCPAIVEDDLRREIESICREAFVVLGCRDWCRVDLRLDERGRPSILEVNPLPGILPRPEENSCFPKAARAAGMDYAALVHRVLDIALRRCGLPVSEEAAASTV</sequence>
<evidence type="ECO:0000256" key="6">
    <source>
        <dbReference type="ARBA" id="ARBA00022840"/>
    </source>
</evidence>
<dbReference type="SUPFAM" id="SSF52440">
    <property type="entry name" value="PreATP-grasp domain"/>
    <property type="match status" value="1"/>
</dbReference>
<evidence type="ECO:0000256" key="3">
    <source>
        <dbReference type="ARBA" id="ARBA00022490"/>
    </source>
</evidence>
<evidence type="ECO:0000256" key="8">
    <source>
        <dbReference type="ARBA" id="ARBA00022984"/>
    </source>
</evidence>
<evidence type="ECO:0000256" key="7">
    <source>
        <dbReference type="ARBA" id="ARBA00022960"/>
    </source>
</evidence>
<dbReference type="Proteomes" id="UP000178606">
    <property type="component" value="Unassembled WGS sequence"/>
</dbReference>
<dbReference type="Pfam" id="PF07478">
    <property type="entry name" value="Dala_Dala_lig_C"/>
    <property type="match status" value="1"/>
</dbReference>
<organism evidence="12 13">
    <name type="scientific">Handelsmanbacteria sp. (strain RIFCSPLOWO2_12_FULL_64_10)</name>
    <dbReference type="NCBI Taxonomy" id="1817868"/>
    <lineage>
        <taxon>Bacteria</taxon>
        <taxon>Candidatus Handelsmaniibacteriota</taxon>
    </lineage>
</organism>
<keyword evidence="5 10" id="KW-0547">Nucleotide-binding</keyword>
<dbReference type="GO" id="GO:0008360">
    <property type="term" value="P:regulation of cell shape"/>
    <property type="evidence" value="ECO:0007669"/>
    <property type="project" value="UniProtKB-KW"/>
</dbReference>
<dbReference type="PROSITE" id="PS50975">
    <property type="entry name" value="ATP_GRASP"/>
    <property type="match status" value="1"/>
</dbReference>
<dbReference type="GO" id="GO:0046872">
    <property type="term" value="F:metal ion binding"/>
    <property type="evidence" value="ECO:0007669"/>
    <property type="project" value="InterPro"/>
</dbReference>
<dbReference type="InterPro" id="IPR011095">
    <property type="entry name" value="Dala_Dala_lig_C"/>
</dbReference>
<comment type="subcellular location">
    <subcellularLocation>
        <location evidence="1">Cytoplasm</location>
    </subcellularLocation>
</comment>
<keyword evidence="4" id="KW-0436">Ligase</keyword>
<dbReference type="GO" id="GO:0009252">
    <property type="term" value="P:peptidoglycan biosynthetic process"/>
    <property type="evidence" value="ECO:0007669"/>
    <property type="project" value="UniProtKB-KW"/>
</dbReference>
<accession>A0A1F6CRH2</accession>
<dbReference type="EMBL" id="MFKF01000172">
    <property type="protein sequence ID" value="OGG51744.1"/>
    <property type="molecule type" value="Genomic_DNA"/>
</dbReference>
<comment type="similarity">
    <text evidence="2">Belongs to the D-alanine--D-alanine ligase family.</text>
</comment>
<evidence type="ECO:0000256" key="2">
    <source>
        <dbReference type="ARBA" id="ARBA00010871"/>
    </source>
</evidence>